<dbReference type="Pfam" id="PF14501">
    <property type="entry name" value="HATPase_c_5"/>
    <property type="match status" value="1"/>
</dbReference>
<keyword evidence="2" id="KW-1133">Transmembrane helix</keyword>
<keyword evidence="2" id="KW-0472">Membrane</keyword>
<reference evidence="4 5" key="1">
    <citation type="submission" date="2020-08" db="EMBL/GenBank/DDBJ databases">
        <authorList>
            <person name="Liu C."/>
            <person name="Sun Q."/>
        </authorList>
    </citation>
    <scope>NUCLEOTIDE SEQUENCE [LARGE SCALE GENOMIC DNA]</scope>
    <source>
        <strain evidence="4 5">NSJ-61</strain>
    </source>
</reference>
<dbReference type="Proteomes" id="UP000515856">
    <property type="component" value="Chromosome"/>
</dbReference>
<proteinExistence type="predicted"/>
<feature type="transmembrane region" description="Helical" evidence="2">
    <location>
        <begin position="158"/>
        <end position="178"/>
    </location>
</feature>
<keyword evidence="1" id="KW-0175">Coiled coil</keyword>
<dbReference type="InterPro" id="IPR036890">
    <property type="entry name" value="HATPase_C_sf"/>
</dbReference>
<keyword evidence="5" id="KW-1185">Reference proteome</keyword>
<gene>
    <name evidence="4" type="ORF">H9Q80_10515</name>
</gene>
<dbReference type="AlphaFoldDB" id="A0A7G9GIU4"/>
<evidence type="ECO:0000256" key="2">
    <source>
        <dbReference type="SAM" id="Phobius"/>
    </source>
</evidence>
<feature type="transmembrane region" description="Helical" evidence="2">
    <location>
        <begin position="6"/>
        <end position="26"/>
    </location>
</feature>
<accession>A0A7G9GIU4</accession>
<evidence type="ECO:0000259" key="3">
    <source>
        <dbReference type="Pfam" id="PF14501"/>
    </source>
</evidence>
<dbReference type="KEGG" id="ehn:H9Q80_10515"/>
<keyword evidence="2" id="KW-0812">Transmembrane</keyword>
<dbReference type="RefSeq" id="WP_117454445.1">
    <property type="nucleotide sequence ID" value="NZ_CP060636.1"/>
</dbReference>
<feature type="transmembrane region" description="Helical" evidence="2">
    <location>
        <begin position="94"/>
        <end position="121"/>
    </location>
</feature>
<name>A0A7G9GIU4_9FIRM</name>
<feature type="transmembrane region" description="Helical" evidence="2">
    <location>
        <begin position="133"/>
        <end position="152"/>
    </location>
</feature>
<evidence type="ECO:0000313" key="4">
    <source>
        <dbReference type="EMBL" id="QNM10726.1"/>
    </source>
</evidence>
<feature type="domain" description="Sensor histidine kinase NatK-like C-terminal" evidence="3">
    <location>
        <begin position="294"/>
        <end position="381"/>
    </location>
</feature>
<evidence type="ECO:0000256" key="1">
    <source>
        <dbReference type="SAM" id="Coils"/>
    </source>
</evidence>
<dbReference type="Gene3D" id="3.30.565.10">
    <property type="entry name" value="Histidine kinase-like ATPase, C-terminal domain"/>
    <property type="match status" value="1"/>
</dbReference>
<feature type="coiled-coil region" evidence="1">
    <location>
        <begin position="202"/>
        <end position="255"/>
    </location>
</feature>
<dbReference type="EMBL" id="CP060636">
    <property type="protein sequence ID" value="QNM10726.1"/>
    <property type="molecule type" value="Genomic_DNA"/>
</dbReference>
<protein>
    <submittedName>
        <fullName evidence="4">GHKL domain-containing protein</fullName>
    </submittedName>
</protein>
<feature type="transmembrane region" description="Helical" evidence="2">
    <location>
        <begin position="53"/>
        <end position="74"/>
    </location>
</feature>
<sequence>MNRSVFMIIILFIDMVVIGHAISSYYETRRKIPDTQLGYCLIASFAFVILRKYIWFDTTLFIGLLYLILFLFFYRISWKEALYYTLILSVSRNLVYLCITCIPVSIYFQILIIEGIYLLLILWEISYLTTLHISKIIIIILTTIYALSSYMIFDYPSIVLTVLLSCLYASILYLIKYLNQLHLDSLKLQTIEQTISIQQQYMDKQKQEMNNFHKQKHDLLARLEILYLLEKNQEYEALHQQLMDMSNQISSIRLEEYTTIIAIDSVLSYYHYNYPQIDITYDCDHFLKLSISDYDISTLCINILKNAVEASFPIDHPKIHLMMKQRYQKLYISCENDYQPGYKKQGHDGWGLSIIEDITQRNHGKYQIHKTSNRFQIEFFFPIGE</sequence>
<evidence type="ECO:0000313" key="5">
    <source>
        <dbReference type="Proteomes" id="UP000515856"/>
    </source>
</evidence>
<dbReference type="InterPro" id="IPR032834">
    <property type="entry name" value="NatK-like_C"/>
</dbReference>
<organism evidence="4 5">
    <name type="scientific">[Eubacterium] hominis</name>
    <dbReference type="NCBI Taxonomy" id="2764325"/>
    <lineage>
        <taxon>Bacteria</taxon>
        <taxon>Bacillati</taxon>
        <taxon>Bacillota</taxon>
        <taxon>Erysipelotrichia</taxon>
        <taxon>Erysipelotrichales</taxon>
        <taxon>Erysipelotrichaceae</taxon>
        <taxon>Amedibacillus</taxon>
    </lineage>
</organism>
<dbReference type="SUPFAM" id="SSF55874">
    <property type="entry name" value="ATPase domain of HSP90 chaperone/DNA topoisomerase II/histidine kinase"/>
    <property type="match status" value="1"/>
</dbReference>